<evidence type="ECO:0000313" key="3">
    <source>
        <dbReference type="EMBL" id="MDJ1480517.1"/>
    </source>
</evidence>
<dbReference type="PANTHER" id="PTHR42942:SF1">
    <property type="entry name" value="ALKYLTRANSFERASE-LIKE PROTEIN 1"/>
    <property type="match status" value="1"/>
</dbReference>
<evidence type="ECO:0000259" key="2">
    <source>
        <dbReference type="Pfam" id="PF01035"/>
    </source>
</evidence>
<keyword evidence="3" id="KW-0489">Methyltransferase</keyword>
<dbReference type="Pfam" id="PF01035">
    <property type="entry name" value="DNA_binding_1"/>
    <property type="match status" value="1"/>
</dbReference>
<proteinExistence type="predicted"/>
<evidence type="ECO:0000313" key="4">
    <source>
        <dbReference type="Proteomes" id="UP001241110"/>
    </source>
</evidence>
<dbReference type="GO" id="GO:0006281">
    <property type="term" value="P:DNA repair"/>
    <property type="evidence" value="ECO:0007669"/>
    <property type="project" value="InterPro"/>
</dbReference>
<dbReference type="PANTHER" id="PTHR42942">
    <property type="entry name" value="6-O-METHYLGUANINE DNA METHYLTRANSFERASE"/>
    <property type="match status" value="1"/>
</dbReference>
<dbReference type="AlphaFoldDB" id="A0AAE3QJI4"/>
<name>A0AAE3QJI4_9BACT</name>
<dbReference type="InterPro" id="IPR036217">
    <property type="entry name" value="MethylDNA_cys_MeTrfase_DNAb"/>
</dbReference>
<dbReference type="CDD" id="cd06445">
    <property type="entry name" value="ATase"/>
    <property type="match status" value="1"/>
</dbReference>
<organism evidence="3 4">
    <name type="scientific">Xanthocytophaga flava</name>
    <dbReference type="NCBI Taxonomy" id="3048013"/>
    <lineage>
        <taxon>Bacteria</taxon>
        <taxon>Pseudomonadati</taxon>
        <taxon>Bacteroidota</taxon>
        <taxon>Cytophagia</taxon>
        <taxon>Cytophagales</taxon>
        <taxon>Rhodocytophagaceae</taxon>
        <taxon>Xanthocytophaga</taxon>
    </lineage>
</organism>
<accession>A0AAE3QJI4</accession>
<dbReference type="GO" id="GO:0003908">
    <property type="term" value="F:methylated-DNA-[protein]-cysteine S-methyltransferase activity"/>
    <property type="evidence" value="ECO:0007669"/>
    <property type="project" value="UniProtKB-EC"/>
</dbReference>
<dbReference type="RefSeq" id="WP_313977252.1">
    <property type="nucleotide sequence ID" value="NZ_JASJOS010000003.1"/>
</dbReference>
<gene>
    <name evidence="3" type="ORF">QNI16_08480</name>
</gene>
<keyword evidence="3" id="KW-0808">Transferase</keyword>
<dbReference type="EC" id="2.1.1.63" evidence="3"/>
<dbReference type="GO" id="GO:0032259">
    <property type="term" value="P:methylation"/>
    <property type="evidence" value="ECO:0007669"/>
    <property type="project" value="UniProtKB-KW"/>
</dbReference>
<dbReference type="InterPro" id="IPR036388">
    <property type="entry name" value="WH-like_DNA-bd_sf"/>
</dbReference>
<reference evidence="3" key="1">
    <citation type="submission" date="2023-05" db="EMBL/GenBank/DDBJ databases">
        <authorList>
            <person name="Zhang X."/>
        </authorList>
    </citation>
    <scope>NUCLEOTIDE SEQUENCE</scope>
    <source>
        <strain evidence="3">YF14B1</strain>
    </source>
</reference>
<feature type="domain" description="Methylated-DNA-[protein]-cysteine S-methyltransferase DNA binding" evidence="2">
    <location>
        <begin position="9"/>
        <end position="91"/>
    </location>
</feature>
<dbReference type="InterPro" id="IPR052520">
    <property type="entry name" value="ATL_DNA_repair"/>
</dbReference>
<dbReference type="Gene3D" id="1.10.10.10">
    <property type="entry name" value="Winged helix-like DNA-binding domain superfamily/Winged helix DNA-binding domain"/>
    <property type="match status" value="1"/>
</dbReference>
<dbReference type="SUPFAM" id="SSF46767">
    <property type="entry name" value="Methylated DNA-protein cysteine methyltransferase, C-terminal domain"/>
    <property type="match status" value="1"/>
</dbReference>
<evidence type="ECO:0000256" key="1">
    <source>
        <dbReference type="ARBA" id="ARBA00022763"/>
    </source>
</evidence>
<keyword evidence="1" id="KW-0227">DNA damage</keyword>
<dbReference type="Proteomes" id="UP001241110">
    <property type="component" value="Unassembled WGS sequence"/>
</dbReference>
<dbReference type="InterPro" id="IPR014048">
    <property type="entry name" value="MethylDNA_cys_MeTrfase_DNA-bd"/>
</dbReference>
<comment type="caution">
    <text evidence="3">The sequence shown here is derived from an EMBL/GenBank/DDBJ whole genome shotgun (WGS) entry which is preliminary data.</text>
</comment>
<sequence length="113" mass="12824">MDIQDKKKNFFDYVYEVVRLVPAGRVTTYGAIAEYLGAKRSARMVGWAMNAAHSIDDVPAHRVVNHKGVLTGLHFFGKPDRMQSLLEAEGIEVKDNQVQNFKKVFWDPGLELM</sequence>
<protein>
    <submittedName>
        <fullName evidence="3">MGMT family protein</fullName>
        <ecNumber evidence="3">2.1.1.63</ecNumber>
    </submittedName>
</protein>
<dbReference type="EMBL" id="JASJOS010000003">
    <property type="protein sequence ID" value="MDJ1480517.1"/>
    <property type="molecule type" value="Genomic_DNA"/>
</dbReference>